<evidence type="ECO:0000313" key="5">
    <source>
        <dbReference type="EnsemblProtists" id="EOD14438"/>
    </source>
</evidence>
<dbReference type="Gene3D" id="2.120.10.80">
    <property type="entry name" value="Kelch-type beta propeller"/>
    <property type="match status" value="1"/>
</dbReference>
<dbReference type="InterPro" id="IPR046341">
    <property type="entry name" value="SET_dom_sf"/>
</dbReference>
<feature type="region of interest" description="Disordered" evidence="3">
    <location>
        <begin position="1"/>
        <end position="30"/>
    </location>
</feature>
<evidence type="ECO:0000259" key="4">
    <source>
        <dbReference type="PROSITE" id="PS50097"/>
    </source>
</evidence>
<sequence>MVPTKQTARKSTGGKAPRGQLATKAARKSAPATGPLRLVLESPKLKENACEMWTRQQQGEFTDAVINVQHRAFQVHRVVLASASPYFQKLFSCGMQESNACSVTLPDITADIFEAVLRFMYMSEVELPIEDADMLLEMLLELVQAAAYFQVTPLLKTVESELCGQVNASNALQLLTFADTYEVPQLYAKALRAARRDLELVATQPAFNAVSLPRLLSLLMSVRAPRGFDIGVTQSAVTCWARAKRLENVDTLAVLLATTSVRGERAAVVDGRMFVLRGCVSISVSEGEAAPRLEAAPLLLRAFDPAMGTWQPSSSWQSAEAAAGEDLIAGGSFMPALVALNGNLYAVNAGLRSQKRLLFPTPNTHPPETTDELAAMRVFIPAPPIPWDRAGSLPGRWENAPPIPLGRSNAVVASFGATLIVAGGLSRSSADGDTFECLARCDIFHPDRGAWVEGPAMLEPRCDAAAVVFDGALYVIGGASSNGQPLSTVEKLTMDGGWQPAPSLKQARRNVTAFVFSGSLFAGSYSTVLSGSYSPAVEKLLPSGEWVVLPEHATAGGGASVGSSSAGGAQIAESAHNVRAADRRCNYMRSLDGTCFDIAYPTIPMDWAARIAPYDVLYVASAGSAGEGLFTSAPLAEGHLIELTGRLIETAEAERAYASSFLEKYAVALDESGESCKWYLVPEPNGGGLALYFANCGDEQTPCNCEIVTLAAAGCAVPHVRLFLRTRAIATDEELRWDYGPQYNRSWLAKKARN</sequence>
<dbReference type="Pfam" id="PF00651">
    <property type="entry name" value="BTB"/>
    <property type="match status" value="1"/>
</dbReference>
<dbReference type="EnsemblProtists" id="EOD14438">
    <property type="protein sequence ID" value="EOD14438"/>
    <property type="gene ID" value="EMIHUDRAFT_103498"/>
</dbReference>
<dbReference type="SMART" id="SM00225">
    <property type="entry name" value="BTB"/>
    <property type="match status" value="1"/>
</dbReference>
<dbReference type="PANTHER" id="PTHR24412">
    <property type="entry name" value="KELCH PROTEIN"/>
    <property type="match status" value="1"/>
</dbReference>
<dbReference type="Gene3D" id="2.170.270.10">
    <property type="entry name" value="SET domain"/>
    <property type="match status" value="1"/>
</dbReference>
<keyword evidence="1" id="KW-0880">Kelch repeat</keyword>
<dbReference type="GO" id="GO:0030527">
    <property type="term" value="F:structural constituent of chromatin"/>
    <property type="evidence" value="ECO:0007669"/>
    <property type="project" value="InterPro"/>
</dbReference>
<dbReference type="eggNOG" id="KOG1745">
    <property type="taxonomic scope" value="Eukaryota"/>
</dbReference>
<dbReference type="PRINTS" id="PR00622">
    <property type="entry name" value="HISTONEH3"/>
</dbReference>
<feature type="compositionally biased region" description="Polar residues" evidence="3">
    <location>
        <begin position="1"/>
        <end position="10"/>
    </location>
</feature>
<dbReference type="CDD" id="cd14733">
    <property type="entry name" value="BACK"/>
    <property type="match status" value="1"/>
</dbReference>
<keyword evidence="2" id="KW-0677">Repeat</keyword>
<evidence type="ECO:0000256" key="1">
    <source>
        <dbReference type="ARBA" id="ARBA00022441"/>
    </source>
</evidence>
<evidence type="ECO:0000256" key="2">
    <source>
        <dbReference type="ARBA" id="ARBA00022737"/>
    </source>
</evidence>
<dbReference type="PANTHER" id="PTHR24412:SF489">
    <property type="entry name" value="RING FINGER DOMAIN AND KELCH REPEAT-CONTAINING PROTEIN DDB_G0271372"/>
    <property type="match status" value="1"/>
</dbReference>
<protein>
    <recommendedName>
        <fullName evidence="4">BTB domain-containing protein</fullName>
    </recommendedName>
</protein>
<dbReference type="AlphaFoldDB" id="A0A0D3IT53"/>
<dbReference type="InterPro" id="IPR011333">
    <property type="entry name" value="SKP1/BTB/POZ_sf"/>
</dbReference>
<dbReference type="InterPro" id="IPR015915">
    <property type="entry name" value="Kelch-typ_b-propeller"/>
</dbReference>
<dbReference type="HOGENOM" id="CLU_369375_0_0_1"/>
<reference evidence="5" key="2">
    <citation type="submission" date="2024-10" db="UniProtKB">
        <authorList>
            <consortium name="EnsemblProtists"/>
        </authorList>
    </citation>
    <scope>IDENTIFICATION</scope>
</reference>
<dbReference type="CDD" id="cd18186">
    <property type="entry name" value="BTB_POZ_ZBTB_KLHL-like"/>
    <property type="match status" value="1"/>
</dbReference>
<dbReference type="PROSITE" id="PS50097">
    <property type="entry name" value="BTB"/>
    <property type="match status" value="1"/>
</dbReference>
<dbReference type="PaxDb" id="2903-EOD14438"/>
<dbReference type="Pfam" id="PF01344">
    <property type="entry name" value="Kelch_1"/>
    <property type="match status" value="1"/>
</dbReference>
<dbReference type="GO" id="GO:0000786">
    <property type="term" value="C:nucleosome"/>
    <property type="evidence" value="ECO:0007669"/>
    <property type="project" value="InterPro"/>
</dbReference>
<dbReference type="InterPro" id="IPR006652">
    <property type="entry name" value="Kelch_1"/>
</dbReference>
<feature type="domain" description="BTB" evidence="4">
    <location>
        <begin position="62"/>
        <end position="129"/>
    </location>
</feature>
<accession>A0A0D3IT53</accession>
<dbReference type="Proteomes" id="UP000013827">
    <property type="component" value="Unassembled WGS sequence"/>
</dbReference>
<proteinExistence type="predicted"/>
<dbReference type="InterPro" id="IPR000210">
    <property type="entry name" value="BTB/POZ_dom"/>
</dbReference>
<dbReference type="GO" id="GO:0003677">
    <property type="term" value="F:DNA binding"/>
    <property type="evidence" value="ECO:0007669"/>
    <property type="project" value="InterPro"/>
</dbReference>
<name>A0A0D3IT53_EMIH1</name>
<evidence type="ECO:0000313" key="6">
    <source>
        <dbReference type="Proteomes" id="UP000013827"/>
    </source>
</evidence>
<organism evidence="5 6">
    <name type="scientific">Emiliania huxleyi (strain CCMP1516)</name>
    <dbReference type="NCBI Taxonomy" id="280463"/>
    <lineage>
        <taxon>Eukaryota</taxon>
        <taxon>Haptista</taxon>
        <taxon>Haptophyta</taxon>
        <taxon>Prymnesiophyceae</taxon>
        <taxon>Isochrysidales</taxon>
        <taxon>Noelaerhabdaceae</taxon>
        <taxon>Emiliania</taxon>
    </lineage>
</organism>
<keyword evidence="6" id="KW-1185">Reference proteome</keyword>
<dbReference type="Gene3D" id="3.30.710.10">
    <property type="entry name" value="Potassium Channel Kv1.1, Chain A"/>
    <property type="match status" value="1"/>
</dbReference>
<dbReference type="SUPFAM" id="SSF54695">
    <property type="entry name" value="POZ domain"/>
    <property type="match status" value="1"/>
</dbReference>
<dbReference type="SMART" id="SM00612">
    <property type="entry name" value="Kelch"/>
    <property type="match status" value="2"/>
</dbReference>
<dbReference type="SUPFAM" id="SSF117281">
    <property type="entry name" value="Kelch motif"/>
    <property type="match status" value="1"/>
</dbReference>
<dbReference type="RefSeq" id="XP_005766867.1">
    <property type="nucleotide sequence ID" value="XM_005766810.1"/>
</dbReference>
<dbReference type="GeneID" id="17260592"/>
<dbReference type="eggNOG" id="KOG4441">
    <property type="taxonomic scope" value="Eukaryota"/>
</dbReference>
<dbReference type="InterPro" id="IPR000164">
    <property type="entry name" value="Histone_H3/CENP-A"/>
</dbReference>
<evidence type="ECO:0000256" key="3">
    <source>
        <dbReference type="SAM" id="MobiDB-lite"/>
    </source>
</evidence>
<dbReference type="SUPFAM" id="SSF82199">
    <property type="entry name" value="SET domain"/>
    <property type="match status" value="1"/>
</dbReference>
<dbReference type="OMA" id="AWTVMPP"/>
<reference evidence="6" key="1">
    <citation type="journal article" date="2013" name="Nature">
        <title>Pan genome of the phytoplankton Emiliania underpins its global distribution.</title>
        <authorList>
            <person name="Read B.A."/>
            <person name="Kegel J."/>
            <person name="Klute M.J."/>
            <person name="Kuo A."/>
            <person name="Lefebvre S.C."/>
            <person name="Maumus F."/>
            <person name="Mayer C."/>
            <person name="Miller J."/>
            <person name="Monier A."/>
            <person name="Salamov A."/>
            <person name="Young J."/>
            <person name="Aguilar M."/>
            <person name="Claverie J.M."/>
            <person name="Frickenhaus S."/>
            <person name="Gonzalez K."/>
            <person name="Herman E.K."/>
            <person name="Lin Y.C."/>
            <person name="Napier J."/>
            <person name="Ogata H."/>
            <person name="Sarno A.F."/>
            <person name="Shmutz J."/>
            <person name="Schroeder D."/>
            <person name="de Vargas C."/>
            <person name="Verret F."/>
            <person name="von Dassow P."/>
            <person name="Valentin K."/>
            <person name="Van de Peer Y."/>
            <person name="Wheeler G."/>
            <person name="Dacks J.B."/>
            <person name="Delwiche C.F."/>
            <person name="Dyhrman S.T."/>
            <person name="Glockner G."/>
            <person name="John U."/>
            <person name="Richards T."/>
            <person name="Worden A.Z."/>
            <person name="Zhang X."/>
            <person name="Grigoriev I.V."/>
            <person name="Allen A.E."/>
            <person name="Bidle K."/>
            <person name="Borodovsky M."/>
            <person name="Bowler C."/>
            <person name="Brownlee C."/>
            <person name="Cock J.M."/>
            <person name="Elias M."/>
            <person name="Gladyshev V.N."/>
            <person name="Groth M."/>
            <person name="Guda C."/>
            <person name="Hadaegh A."/>
            <person name="Iglesias-Rodriguez M.D."/>
            <person name="Jenkins J."/>
            <person name="Jones B.M."/>
            <person name="Lawson T."/>
            <person name="Leese F."/>
            <person name="Lindquist E."/>
            <person name="Lobanov A."/>
            <person name="Lomsadze A."/>
            <person name="Malik S.B."/>
            <person name="Marsh M.E."/>
            <person name="Mackinder L."/>
            <person name="Mock T."/>
            <person name="Mueller-Roeber B."/>
            <person name="Pagarete A."/>
            <person name="Parker M."/>
            <person name="Probert I."/>
            <person name="Quesneville H."/>
            <person name="Raines C."/>
            <person name="Rensing S.A."/>
            <person name="Riano-Pachon D.M."/>
            <person name="Richier S."/>
            <person name="Rokitta S."/>
            <person name="Shiraiwa Y."/>
            <person name="Soanes D.M."/>
            <person name="van der Giezen M."/>
            <person name="Wahlund T.M."/>
            <person name="Williams B."/>
            <person name="Wilson W."/>
            <person name="Wolfe G."/>
            <person name="Wurch L.L."/>
        </authorList>
    </citation>
    <scope>NUCLEOTIDE SEQUENCE</scope>
</reference>
<dbReference type="KEGG" id="ehx:EMIHUDRAFT_103498"/>
<dbReference type="STRING" id="2903.R1BW86"/>